<dbReference type="EMBL" id="CAJOBA010051824">
    <property type="protein sequence ID" value="CAF4248811.1"/>
    <property type="molecule type" value="Genomic_DNA"/>
</dbReference>
<accession>A0A8S2SSM8</accession>
<proteinExistence type="predicted"/>
<evidence type="ECO:0000313" key="1">
    <source>
        <dbReference type="EMBL" id="CAF1454600.1"/>
    </source>
</evidence>
<dbReference type="EMBL" id="CAJNOK010029970">
    <property type="protein sequence ID" value="CAF1454600.1"/>
    <property type="molecule type" value="Genomic_DNA"/>
</dbReference>
<organism evidence="2 3">
    <name type="scientific">Didymodactylos carnosus</name>
    <dbReference type="NCBI Taxonomy" id="1234261"/>
    <lineage>
        <taxon>Eukaryota</taxon>
        <taxon>Metazoa</taxon>
        <taxon>Spiralia</taxon>
        <taxon>Gnathifera</taxon>
        <taxon>Rotifera</taxon>
        <taxon>Eurotatoria</taxon>
        <taxon>Bdelloidea</taxon>
        <taxon>Philodinida</taxon>
        <taxon>Philodinidae</taxon>
        <taxon>Didymodactylos</taxon>
    </lineage>
</organism>
<reference evidence="2" key="1">
    <citation type="submission" date="2021-02" db="EMBL/GenBank/DDBJ databases">
        <authorList>
            <person name="Nowell W R."/>
        </authorList>
    </citation>
    <scope>NUCLEOTIDE SEQUENCE</scope>
</reference>
<protein>
    <submittedName>
        <fullName evidence="2">Uncharacterized protein</fullName>
    </submittedName>
</protein>
<dbReference type="Proteomes" id="UP000677228">
    <property type="component" value="Unassembled WGS sequence"/>
</dbReference>
<dbReference type="Proteomes" id="UP000682733">
    <property type="component" value="Unassembled WGS sequence"/>
</dbReference>
<comment type="caution">
    <text evidence="2">The sequence shown here is derived from an EMBL/GenBank/DDBJ whole genome shotgun (WGS) entry which is preliminary data.</text>
</comment>
<name>A0A8S2SSM8_9BILA</name>
<feature type="non-terminal residue" evidence="2">
    <location>
        <position position="1"/>
    </location>
</feature>
<gene>
    <name evidence="1" type="ORF">OVA965_LOCUS34977</name>
    <name evidence="2" type="ORF">TMI583_LOCUS35932</name>
</gene>
<evidence type="ECO:0000313" key="2">
    <source>
        <dbReference type="EMBL" id="CAF4248811.1"/>
    </source>
</evidence>
<sequence length="263" mass="30381">TTQYADITEQHQESSEDADWHQILLTRLKNDEVQMKIGKNSDYIEENVILQKYKHRRTSHDILNEQNKSFNDMYQPVQSPSSSYESIKKFNSTLPSQINSSKDCGVNLIDGKTPVDVIKKGHRYTKHLVYRPKNDITTLKRRVRKHQIRLQESNISTSTLSGTLPEIVSYGKGSPPPPYSATSHNRLQNESQFFKNSSPSSLKNCKYQQQQKVVVLPDIENKKHRRKYLTKNSTIYNYDSTIVTLPPVSIQFIKLNLYGYANT</sequence>
<dbReference type="AlphaFoldDB" id="A0A8S2SSM8"/>
<evidence type="ECO:0000313" key="3">
    <source>
        <dbReference type="Proteomes" id="UP000682733"/>
    </source>
</evidence>